<dbReference type="KEGG" id="rfo:REIFOR_01067"/>
<protein>
    <submittedName>
        <fullName evidence="8">Endo-beta-1,4-mannanase, CBM10 (3x), GH26 family</fullName>
    </submittedName>
</protein>
<organism evidence="8 9">
    <name type="scientific">Reinekea forsetii</name>
    <dbReference type="NCBI Taxonomy" id="1336806"/>
    <lineage>
        <taxon>Bacteria</taxon>
        <taxon>Pseudomonadati</taxon>
        <taxon>Pseudomonadota</taxon>
        <taxon>Gammaproteobacteria</taxon>
        <taxon>Oceanospirillales</taxon>
        <taxon>Saccharospirillaceae</taxon>
        <taxon>Reinekea</taxon>
    </lineage>
</organism>
<keyword evidence="9" id="KW-1185">Reference proteome</keyword>
<accession>A0A2K8KN09</accession>
<dbReference type="PANTHER" id="PTHR40079">
    <property type="entry name" value="MANNAN ENDO-1,4-BETA-MANNOSIDASE E-RELATED"/>
    <property type="match status" value="1"/>
</dbReference>
<evidence type="ECO:0000259" key="7">
    <source>
        <dbReference type="PROSITE" id="PS51764"/>
    </source>
</evidence>
<name>A0A2K8KN09_9GAMM</name>
<dbReference type="SUPFAM" id="SSF51445">
    <property type="entry name" value="(Trans)glycosidases"/>
    <property type="match status" value="1"/>
</dbReference>
<feature type="signal peptide" evidence="5">
    <location>
        <begin position="1"/>
        <end position="24"/>
    </location>
</feature>
<dbReference type="PRINTS" id="PR00739">
    <property type="entry name" value="GLHYDRLASE26"/>
</dbReference>
<evidence type="ECO:0000256" key="1">
    <source>
        <dbReference type="ARBA" id="ARBA00007754"/>
    </source>
</evidence>
<dbReference type="Proteomes" id="UP000229757">
    <property type="component" value="Chromosome"/>
</dbReference>
<evidence type="ECO:0000313" key="8">
    <source>
        <dbReference type="EMBL" id="ATX76220.1"/>
    </source>
</evidence>
<dbReference type="GO" id="GO:0016985">
    <property type="term" value="F:mannan endo-1,4-beta-mannosidase activity"/>
    <property type="evidence" value="ECO:0007669"/>
    <property type="project" value="InterPro"/>
</dbReference>
<dbReference type="PANTHER" id="PTHR40079:SF4">
    <property type="entry name" value="GH26 DOMAIN-CONTAINING PROTEIN-RELATED"/>
    <property type="match status" value="1"/>
</dbReference>
<evidence type="ECO:0000259" key="6">
    <source>
        <dbReference type="PROSITE" id="PS51763"/>
    </source>
</evidence>
<dbReference type="GO" id="GO:0030248">
    <property type="term" value="F:cellulose binding"/>
    <property type="evidence" value="ECO:0007669"/>
    <property type="project" value="InterPro"/>
</dbReference>
<dbReference type="PROSITE" id="PS51764">
    <property type="entry name" value="GH26"/>
    <property type="match status" value="1"/>
</dbReference>
<keyword evidence="3 4" id="KW-0326">Glycosidase</keyword>
<feature type="active site" description="Nucleophile" evidence="4">
    <location>
        <position position="382"/>
    </location>
</feature>
<dbReference type="Gene3D" id="2.30.32.30">
    <property type="entry name" value="CBM10"/>
    <property type="match status" value="1"/>
</dbReference>
<evidence type="ECO:0000256" key="2">
    <source>
        <dbReference type="ARBA" id="ARBA00022801"/>
    </source>
</evidence>
<dbReference type="PROSITE" id="PS51763">
    <property type="entry name" value="CBM10"/>
    <property type="match status" value="1"/>
</dbReference>
<evidence type="ECO:0000256" key="3">
    <source>
        <dbReference type="ARBA" id="ARBA00023295"/>
    </source>
</evidence>
<dbReference type="AlphaFoldDB" id="A0A2K8KN09"/>
<comment type="similarity">
    <text evidence="1 4">Belongs to the glycosyl hydrolase 26 family.</text>
</comment>
<feature type="domain" description="CBM10" evidence="6">
    <location>
        <begin position="44"/>
        <end position="78"/>
    </location>
</feature>
<feature type="domain" description="GH26" evidence="7">
    <location>
        <begin position="119"/>
        <end position="443"/>
    </location>
</feature>
<dbReference type="InterPro" id="IPR002883">
    <property type="entry name" value="CBM10/Dockerin_dom"/>
</dbReference>
<keyword evidence="2 4" id="KW-0378">Hydrolase</keyword>
<dbReference type="Gene3D" id="3.20.20.80">
    <property type="entry name" value="Glycosidases"/>
    <property type="match status" value="1"/>
</dbReference>
<dbReference type="InterPro" id="IPR022790">
    <property type="entry name" value="GH26_dom"/>
</dbReference>
<dbReference type="Pfam" id="PF02156">
    <property type="entry name" value="Glyco_hydro_26"/>
    <property type="match status" value="1"/>
</dbReference>
<sequence length="447" mass="49703">MDVFRSIIQATLLVSCALGATANAQSYPDCSNGTALDGTGYGWQNNQSCFRYPDCSNASADPDGDGWGWQDANVCVMHHSCSAQSADPDGDGWGWEDNTTCSANSSGAASGLANGSANQTTQDIYRYLQNLPNKSTNRVLSGAFGGYSGISGGSAFSLAESDKIKAWTGQRPAIYACDYARGWDRANRVADLINYDCNATLKNLFNNQGGLVQISNHLPSPIPTNGGGLKNPIANWQYAKIFQQGHDIRKRWFQILNKVADGLEDLQNSGVTVIYRPLHEMTGEWFWWGASGYNTNDAVRHALYKRLWIEMYHYFTQDRGLNNLIWVYSPDANRDYKMSFYPGDDYVDVVGLDAYNLSIWDAKVQRGYDELSEVNKPFVFAEIGPSQAVFDAHGKYDFEQFINALHSNFPKTSYFIPWNDAWSPTANANAWSLYNDPWTVNLGELAY</sequence>
<dbReference type="OrthoDB" id="9816550at2"/>
<feature type="active site" description="Proton donor" evidence="4">
    <location>
        <position position="280"/>
    </location>
</feature>
<gene>
    <name evidence="8" type="ORF">REIFOR_01067</name>
</gene>
<proteinExistence type="inferred from homology"/>
<keyword evidence="5" id="KW-0732">Signal</keyword>
<dbReference type="InterPro" id="IPR036601">
    <property type="entry name" value="CBM10_sf"/>
</dbReference>
<dbReference type="InterPro" id="IPR017853">
    <property type="entry name" value="GH"/>
</dbReference>
<dbReference type="GO" id="GO:0006080">
    <property type="term" value="P:substituted mannan metabolic process"/>
    <property type="evidence" value="ECO:0007669"/>
    <property type="project" value="InterPro"/>
</dbReference>
<evidence type="ECO:0000256" key="4">
    <source>
        <dbReference type="PROSITE-ProRule" id="PRU01100"/>
    </source>
</evidence>
<feature type="chain" id="PRO_5014991805" evidence="5">
    <location>
        <begin position="25"/>
        <end position="447"/>
    </location>
</feature>
<evidence type="ECO:0000313" key="9">
    <source>
        <dbReference type="Proteomes" id="UP000229757"/>
    </source>
</evidence>
<reference evidence="8 9" key="1">
    <citation type="journal article" date="2017" name="Environ. Microbiol.">
        <title>Genomic and physiological analyses of 'Reinekea forsetii' reveal a versatile opportunistic lifestyle during spring algae blooms.</title>
        <authorList>
            <person name="Avci B."/>
            <person name="Hahnke R.L."/>
            <person name="Chafee M."/>
            <person name="Fischer T."/>
            <person name="Gruber-Vodicka H."/>
            <person name="Tegetmeyer H.E."/>
            <person name="Harder J."/>
            <person name="Fuchs B.M."/>
            <person name="Amann R.I."/>
            <person name="Teeling H."/>
        </authorList>
    </citation>
    <scope>NUCLEOTIDE SEQUENCE [LARGE SCALE GENOMIC DNA]</scope>
    <source>
        <strain evidence="8 9">Hel1_31_D35</strain>
    </source>
</reference>
<dbReference type="InterPro" id="IPR000805">
    <property type="entry name" value="Glyco_hydro_26"/>
</dbReference>
<dbReference type="RefSeq" id="WP_100256576.1">
    <property type="nucleotide sequence ID" value="NZ_CP011797.1"/>
</dbReference>
<evidence type="ECO:0000256" key="5">
    <source>
        <dbReference type="SAM" id="SignalP"/>
    </source>
</evidence>
<dbReference type="EMBL" id="CP011797">
    <property type="protein sequence ID" value="ATX76220.1"/>
    <property type="molecule type" value="Genomic_DNA"/>
</dbReference>
<dbReference type="PROSITE" id="PS51257">
    <property type="entry name" value="PROKAR_LIPOPROTEIN"/>
    <property type="match status" value="1"/>
</dbReference>